<dbReference type="EMBL" id="JBBXJM010000002">
    <property type="protein sequence ID" value="KAL1411474.1"/>
    <property type="molecule type" value="Genomic_DNA"/>
</dbReference>
<dbReference type="Proteomes" id="UP001565368">
    <property type="component" value="Unassembled WGS sequence"/>
</dbReference>
<evidence type="ECO:0000256" key="8">
    <source>
        <dbReference type="SAM" id="Phobius"/>
    </source>
</evidence>
<dbReference type="RefSeq" id="XP_069211418.1">
    <property type="nucleotide sequence ID" value="XM_069351032.1"/>
</dbReference>
<feature type="transmembrane region" description="Helical" evidence="8">
    <location>
        <begin position="392"/>
        <end position="408"/>
    </location>
</feature>
<organism evidence="9 10">
    <name type="scientific">Vanrija albida</name>
    <dbReference type="NCBI Taxonomy" id="181172"/>
    <lineage>
        <taxon>Eukaryota</taxon>
        <taxon>Fungi</taxon>
        <taxon>Dikarya</taxon>
        <taxon>Basidiomycota</taxon>
        <taxon>Agaricomycotina</taxon>
        <taxon>Tremellomycetes</taxon>
        <taxon>Trichosporonales</taxon>
        <taxon>Trichosporonaceae</taxon>
        <taxon>Vanrija</taxon>
    </lineage>
</organism>
<feature type="transmembrane region" description="Helical" evidence="8">
    <location>
        <begin position="104"/>
        <end position="126"/>
    </location>
</feature>
<feature type="transmembrane region" description="Helical" evidence="8">
    <location>
        <begin position="198"/>
        <end position="220"/>
    </location>
</feature>
<feature type="transmembrane region" description="Helical" evidence="8">
    <location>
        <begin position="420"/>
        <end position="439"/>
    </location>
</feature>
<comment type="caution">
    <text evidence="9">The sequence shown here is derived from an EMBL/GenBank/DDBJ whole genome shotgun (WGS) entry which is preliminary data.</text>
</comment>
<protein>
    <recommendedName>
        <fullName evidence="11">Major facilitator superfamily (MFS) profile domain-containing protein</fullName>
    </recommendedName>
</protein>
<gene>
    <name evidence="9" type="ORF">Q8F55_002432</name>
</gene>
<feature type="transmembrane region" description="Helical" evidence="8">
    <location>
        <begin position="166"/>
        <end position="186"/>
    </location>
</feature>
<feature type="transmembrane region" description="Helical" evidence="8">
    <location>
        <begin position="256"/>
        <end position="277"/>
    </location>
</feature>
<evidence type="ECO:0000256" key="6">
    <source>
        <dbReference type="ARBA" id="ARBA00023136"/>
    </source>
</evidence>
<feature type="region of interest" description="Disordered" evidence="7">
    <location>
        <begin position="584"/>
        <end position="608"/>
    </location>
</feature>
<evidence type="ECO:0000256" key="4">
    <source>
        <dbReference type="ARBA" id="ARBA00022989"/>
    </source>
</evidence>
<feature type="transmembrane region" description="Helical" evidence="8">
    <location>
        <begin position="326"/>
        <end position="348"/>
    </location>
</feature>
<feature type="transmembrane region" description="Helical" evidence="8">
    <location>
        <begin position="539"/>
        <end position="558"/>
    </location>
</feature>
<proteinExistence type="predicted"/>
<evidence type="ECO:0000256" key="7">
    <source>
        <dbReference type="SAM" id="MobiDB-lite"/>
    </source>
</evidence>
<dbReference type="SUPFAM" id="SSF103473">
    <property type="entry name" value="MFS general substrate transporter"/>
    <property type="match status" value="1"/>
</dbReference>
<dbReference type="PANTHER" id="PTHR23501:SF92">
    <property type="entry name" value="GLUTATHIONE EXCHANGER 1-RELATED"/>
    <property type="match status" value="1"/>
</dbReference>
<evidence type="ECO:0000313" key="9">
    <source>
        <dbReference type="EMBL" id="KAL1411474.1"/>
    </source>
</evidence>
<dbReference type="GeneID" id="95983475"/>
<keyword evidence="4 8" id="KW-1133">Transmembrane helix</keyword>
<keyword evidence="10" id="KW-1185">Reference proteome</keyword>
<keyword evidence="2" id="KW-0813">Transport</keyword>
<dbReference type="InterPro" id="IPR011701">
    <property type="entry name" value="MFS"/>
</dbReference>
<evidence type="ECO:0000256" key="1">
    <source>
        <dbReference type="ARBA" id="ARBA00004127"/>
    </source>
</evidence>
<evidence type="ECO:0000256" key="3">
    <source>
        <dbReference type="ARBA" id="ARBA00022692"/>
    </source>
</evidence>
<keyword evidence="6 8" id="KW-0472">Membrane</keyword>
<feature type="transmembrane region" description="Helical" evidence="8">
    <location>
        <begin position="368"/>
        <end position="385"/>
    </location>
</feature>
<accession>A0ABR3Q9T1</accession>
<evidence type="ECO:0008006" key="11">
    <source>
        <dbReference type="Google" id="ProtNLM"/>
    </source>
</evidence>
<dbReference type="PANTHER" id="PTHR23501">
    <property type="entry name" value="MAJOR FACILITATOR SUPERFAMILY"/>
    <property type="match status" value="1"/>
</dbReference>
<dbReference type="Pfam" id="PF07690">
    <property type="entry name" value="MFS_1"/>
    <property type="match status" value="1"/>
</dbReference>
<keyword evidence="3 8" id="KW-0812">Transmembrane</keyword>
<comment type="subcellular location">
    <subcellularLocation>
        <location evidence="1">Endomembrane system</location>
        <topology evidence="1">Multi-pass membrane protein</topology>
    </subcellularLocation>
</comment>
<dbReference type="Gene3D" id="1.20.1250.20">
    <property type="entry name" value="MFS general substrate transporter like domains"/>
    <property type="match status" value="2"/>
</dbReference>
<keyword evidence="5" id="KW-0406">Ion transport</keyword>
<evidence type="ECO:0000256" key="2">
    <source>
        <dbReference type="ARBA" id="ARBA00022448"/>
    </source>
</evidence>
<evidence type="ECO:0000256" key="5">
    <source>
        <dbReference type="ARBA" id="ARBA00023065"/>
    </source>
</evidence>
<feature type="transmembrane region" description="Helical" evidence="8">
    <location>
        <begin position="138"/>
        <end position="157"/>
    </location>
</feature>
<feature type="transmembrane region" description="Helical" evidence="8">
    <location>
        <begin position="289"/>
        <end position="306"/>
    </location>
</feature>
<sequence>MAEKQLYPDHEGEVAPAAAPDTRSYGVRVIAATVAAFSRWDRWLLFASLFFVAYARGLDSMSRTPYQAAAVSSWNAAAQTSSLGVIRAVIAAASQPVFAKLSDFAGRSFVVCVATLFYAIGCILQATADSFPNYTGGFVFYTLAFAGQQIIFFVLIADSTSTRSRLLFSFVPSLHLTINAWVGGTIAQKVLANLSWNWGFGIPAITVPVLTVPLLAVLWAGKRRAQAQGRLEGVPPVRTVLRSAAGWRELFWQADVVGLLLLAASLALTLLPLTFGGGNKARWKQPRQIVPLVVGVVLCLPAFIVWQWRGARHPIIPFSLLKHRHVLCGLAIGCLCAMASTSQGSYLYFTLLVSFGRSVESATRIQNIYSFTQTTFGLFIGFVVHRVRRLKPFVCAGGLIFVLAYGLLYRYRGGHSDAEVAGVIGAEVVLGIAGGMVYFPTQAAVQSVVKHEHVAIVTALYTACFQVGAALGNSMSGAIWTNTMPNALRQGLEDANIANATALAKDVYGNPVAWIKKYPVGTPERHAVEGAYRDVQRSICIAGMCVTALLAVLAWGLANPRLGDQQSLDDDQLGEIGMGEAVAKGGAERKAGEQAEAVPQGEKAGLRA</sequence>
<evidence type="ECO:0000313" key="10">
    <source>
        <dbReference type="Proteomes" id="UP001565368"/>
    </source>
</evidence>
<reference evidence="9 10" key="1">
    <citation type="submission" date="2023-08" db="EMBL/GenBank/DDBJ databases">
        <title>Annotated Genome Sequence of Vanrija albida AlHP1.</title>
        <authorList>
            <person name="Herzog R."/>
        </authorList>
    </citation>
    <scope>NUCLEOTIDE SEQUENCE [LARGE SCALE GENOMIC DNA]</scope>
    <source>
        <strain evidence="9 10">AlHP1</strain>
    </source>
</reference>
<dbReference type="InterPro" id="IPR036259">
    <property type="entry name" value="MFS_trans_sf"/>
</dbReference>
<name>A0ABR3Q9T1_9TREE</name>